<protein>
    <recommendedName>
        <fullName evidence="4">Ribulose-1,5-bisphosphate carboxylase/oxygenase large subunit</fullName>
    </recommendedName>
</protein>
<name>A0AAV4XSM4_CAEEX</name>
<feature type="non-terminal residue" evidence="2">
    <location>
        <position position="38"/>
    </location>
</feature>
<dbReference type="EMBL" id="BPLR01000710">
    <property type="protein sequence ID" value="GIY96859.1"/>
    <property type="molecule type" value="Genomic_DNA"/>
</dbReference>
<feature type="compositionally biased region" description="Polar residues" evidence="1">
    <location>
        <begin position="1"/>
        <end position="13"/>
    </location>
</feature>
<reference evidence="2 3" key="1">
    <citation type="submission" date="2021-06" db="EMBL/GenBank/DDBJ databases">
        <title>Caerostris extrusa draft genome.</title>
        <authorList>
            <person name="Kono N."/>
            <person name="Arakawa K."/>
        </authorList>
    </citation>
    <scope>NUCLEOTIDE SEQUENCE [LARGE SCALE GENOMIC DNA]</scope>
</reference>
<feature type="region of interest" description="Disordered" evidence="1">
    <location>
        <begin position="1"/>
        <end position="38"/>
    </location>
</feature>
<feature type="compositionally biased region" description="Basic and acidic residues" evidence="1">
    <location>
        <begin position="19"/>
        <end position="28"/>
    </location>
</feature>
<comment type="caution">
    <text evidence="2">The sequence shown here is derived from an EMBL/GenBank/DDBJ whole genome shotgun (WGS) entry which is preliminary data.</text>
</comment>
<organism evidence="2 3">
    <name type="scientific">Caerostris extrusa</name>
    <name type="common">Bark spider</name>
    <name type="synonym">Caerostris bankana</name>
    <dbReference type="NCBI Taxonomy" id="172846"/>
    <lineage>
        <taxon>Eukaryota</taxon>
        <taxon>Metazoa</taxon>
        <taxon>Ecdysozoa</taxon>
        <taxon>Arthropoda</taxon>
        <taxon>Chelicerata</taxon>
        <taxon>Arachnida</taxon>
        <taxon>Araneae</taxon>
        <taxon>Araneomorphae</taxon>
        <taxon>Entelegynae</taxon>
        <taxon>Araneoidea</taxon>
        <taxon>Araneidae</taxon>
        <taxon>Caerostris</taxon>
    </lineage>
</organism>
<evidence type="ECO:0000313" key="2">
    <source>
        <dbReference type="EMBL" id="GIY96859.1"/>
    </source>
</evidence>
<proteinExistence type="predicted"/>
<accession>A0AAV4XSM4</accession>
<dbReference type="Proteomes" id="UP001054945">
    <property type="component" value="Unassembled WGS sequence"/>
</dbReference>
<evidence type="ECO:0000313" key="3">
    <source>
        <dbReference type="Proteomes" id="UP001054945"/>
    </source>
</evidence>
<dbReference type="AlphaFoldDB" id="A0AAV4XSM4"/>
<evidence type="ECO:0008006" key="4">
    <source>
        <dbReference type="Google" id="ProtNLM"/>
    </source>
</evidence>
<sequence length="38" mass="4219">MTTNGIRTTTQHPPQEASAVDKCEEELTRGLSFPRQGM</sequence>
<evidence type="ECO:0000256" key="1">
    <source>
        <dbReference type="SAM" id="MobiDB-lite"/>
    </source>
</evidence>
<gene>
    <name evidence="2" type="ORF">CEXT_309061</name>
</gene>
<keyword evidence="3" id="KW-1185">Reference proteome</keyword>